<name>A0A365L0G9_9BACL</name>
<dbReference type="Gene3D" id="3.90.1200.10">
    <property type="match status" value="1"/>
</dbReference>
<dbReference type="InterPro" id="IPR002575">
    <property type="entry name" value="Aminoglycoside_PTrfase"/>
</dbReference>
<dbReference type="InterPro" id="IPR011009">
    <property type="entry name" value="Kinase-like_dom_sf"/>
</dbReference>
<dbReference type="Pfam" id="PF01636">
    <property type="entry name" value="APH"/>
    <property type="match status" value="1"/>
</dbReference>
<dbReference type="SUPFAM" id="SSF56112">
    <property type="entry name" value="Protein kinase-like (PK-like)"/>
    <property type="match status" value="1"/>
</dbReference>
<evidence type="ECO:0000259" key="1">
    <source>
        <dbReference type="Pfam" id="PF01636"/>
    </source>
</evidence>
<evidence type="ECO:0000313" key="3">
    <source>
        <dbReference type="Proteomes" id="UP000251002"/>
    </source>
</evidence>
<accession>A0A365L0G9</accession>
<protein>
    <submittedName>
        <fullName evidence="2">Aminoglycoside phosphotransferase family protein</fullName>
    </submittedName>
</protein>
<gene>
    <name evidence="2" type="ORF">DP120_04725</name>
</gene>
<proteinExistence type="predicted"/>
<organism evidence="2 3">
    <name type="scientific">Planococcus halotolerans</name>
    <dbReference type="NCBI Taxonomy" id="2233542"/>
    <lineage>
        <taxon>Bacteria</taxon>
        <taxon>Bacillati</taxon>
        <taxon>Bacillota</taxon>
        <taxon>Bacilli</taxon>
        <taxon>Bacillales</taxon>
        <taxon>Caryophanaceae</taxon>
        <taxon>Planococcus</taxon>
    </lineage>
</organism>
<dbReference type="Proteomes" id="UP000251002">
    <property type="component" value="Unassembled WGS sequence"/>
</dbReference>
<dbReference type="GO" id="GO:0016740">
    <property type="term" value="F:transferase activity"/>
    <property type="evidence" value="ECO:0007669"/>
    <property type="project" value="UniProtKB-KW"/>
</dbReference>
<reference evidence="2 3" key="1">
    <citation type="submission" date="2018-06" db="EMBL/GenBank/DDBJ databases">
        <title>The draft genome sequences of strains SCU63 and S1.</title>
        <authorList>
            <person name="Gan L."/>
        </authorList>
    </citation>
    <scope>NUCLEOTIDE SEQUENCE [LARGE SCALE GENOMIC DNA]</scope>
    <source>
        <strain evidence="2 3">SCU63</strain>
    </source>
</reference>
<evidence type="ECO:0000313" key="2">
    <source>
        <dbReference type="EMBL" id="RAZ78924.1"/>
    </source>
</evidence>
<keyword evidence="3" id="KW-1185">Reference proteome</keyword>
<dbReference type="PANTHER" id="PTHR41283">
    <property type="entry name" value="AMINOGLYCOSIDE PHOSPHOTRANSFERASE"/>
    <property type="match status" value="1"/>
</dbReference>
<comment type="caution">
    <text evidence="2">The sequence shown here is derived from an EMBL/GenBank/DDBJ whole genome shotgun (WGS) entry which is preliminary data.</text>
</comment>
<sequence>MPVTLAEQIPHIRECHKVVPIHKGFSSDEKYLVHMPDGHDKLFLRIFKPEQLEAKKIEYALLKKMQDYGVASLKPLAIGKTLEKGYMITSYIEGNDAGEEISAYSEQEQYDLGIAAGKELKKMHQYAAPETITPWHFRKIEKYQKYLDAYSSCGIKVNNDKQIMDFIDENIHLMEQRPNLFQHDDFHLGNLIVKNKKLAGVIDFDRYDWGDPIHEFLKIGFSRGISVPFSRGQIKGYFQGEEPGEEFWQLYSLYMAMCVFSSVIWTLNTIPEEMDDMLQKIEVFLDDHDYFNRLQPKWYNKLSGYE</sequence>
<feature type="domain" description="Aminoglycoside phosphotransferase" evidence="1">
    <location>
        <begin position="18"/>
        <end position="249"/>
    </location>
</feature>
<dbReference type="EMBL" id="QLZR01000002">
    <property type="protein sequence ID" value="RAZ78924.1"/>
    <property type="molecule type" value="Genomic_DNA"/>
</dbReference>
<dbReference type="RefSeq" id="WP_112222373.1">
    <property type="nucleotide sequence ID" value="NZ_CP047673.1"/>
</dbReference>
<keyword evidence="2" id="KW-0808">Transferase</keyword>
<dbReference type="AlphaFoldDB" id="A0A365L0G9"/>
<dbReference type="PANTHER" id="PTHR41283:SF1">
    <property type="entry name" value="AMINOGLYCOSIDE PHOSPHOTRANSFERASE DOMAIN-CONTAINING PROTEIN"/>
    <property type="match status" value="1"/>
</dbReference>